<comment type="caution">
    <text evidence="2">The sequence shown here is derived from an EMBL/GenBank/DDBJ whole genome shotgun (WGS) entry which is preliminary data.</text>
</comment>
<dbReference type="EMBL" id="DRGM01000038">
    <property type="protein sequence ID" value="HEA15508.1"/>
    <property type="molecule type" value="Genomic_DNA"/>
</dbReference>
<gene>
    <name evidence="2" type="ORF">ENH88_03465</name>
</gene>
<name>A0A7V1CW99_9GAMM</name>
<reference evidence="2" key="1">
    <citation type="journal article" date="2020" name="mSystems">
        <title>Genome- and Community-Level Interaction Insights into Carbon Utilization and Element Cycling Functions of Hydrothermarchaeota in Hydrothermal Sediment.</title>
        <authorList>
            <person name="Zhou Z."/>
            <person name="Liu Y."/>
            <person name="Xu W."/>
            <person name="Pan J."/>
            <person name="Luo Z.H."/>
            <person name="Li M."/>
        </authorList>
    </citation>
    <scope>NUCLEOTIDE SEQUENCE [LARGE SCALE GENOMIC DNA]</scope>
    <source>
        <strain evidence="2">HyVt-346</strain>
    </source>
</reference>
<accession>A0A7V1CW99</accession>
<organism evidence="2">
    <name type="scientific">Pseudoalteromonas prydzensis</name>
    <dbReference type="NCBI Taxonomy" id="182141"/>
    <lineage>
        <taxon>Bacteria</taxon>
        <taxon>Pseudomonadati</taxon>
        <taxon>Pseudomonadota</taxon>
        <taxon>Gammaproteobacteria</taxon>
        <taxon>Alteromonadales</taxon>
        <taxon>Pseudoalteromonadaceae</taxon>
        <taxon>Pseudoalteromonas</taxon>
    </lineage>
</organism>
<feature type="transmembrane region" description="Helical" evidence="1">
    <location>
        <begin position="47"/>
        <end position="71"/>
    </location>
</feature>
<dbReference type="Proteomes" id="UP000886188">
    <property type="component" value="Unassembled WGS sequence"/>
</dbReference>
<evidence type="ECO:0000256" key="1">
    <source>
        <dbReference type="SAM" id="Phobius"/>
    </source>
</evidence>
<protein>
    <submittedName>
        <fullName evidence="2">Uncharacterized protein</fullName>
    </submittedName>
</protein>
<proteinExistence type="predicted"/>
<dbReference type="RefSeq" id="WP_304179452.1">
    <property type="nucleotide sequence ID" value="NZ_DRGM01000038.1"/>
</dbReference>
<evidence type="ECO:0000313" key="2">
    <source>
        <dbReference type="EMBL" id="HEA15508.1"/>
    </source>
</evidence>
<keyword evidence="1" id="KW-0812">Transmembrane</keyword>
<keyword evidence="1" id="KW-0472">Membrane</keyword>
<keyword evidence="1" id="KW-1133">Transmembrane helix</keyword>
<feature type="transmembrane region" description="Helical" evidence="1">
    <location>
        <begin position="78"/>
        <end position="101"/>
    </location>
</feature>
<sequence>MKIIAFCLLVVLCIAFNPFEVVRFDSWQLPLWIADLSWVGIELFGALVAVIVVIAVIALVSIGVLGAGLIVGVGVMLALLFGSLMIAWPLLLIVCLCWLVTDNHKVA</sequence>
<dbReference type="AlphaFoldDB" id="A0A7V1CW99"/>